<name>A0A0G9H425_9GAMM</name>
<comment type="pathway">
    <text evidence="1 6 7">Protein modification; protein lipoylation via endogenous pathway; protein N(6)-(lipoyl)lysine from octanoyl-[acyl-carrier-protein]: step 1/2.</text>
</comment>
<dbReference type="NCBIfam" id="NF010922">
    <property type="entry name" value="PRK14342.1"/>
    <property type="match status" value="1"/>
</dbReference>
<organism evidence="12 13">
    <name type="scientific">Dyella japonica DSM 16301</name>
    <dbReference type="NCBI Taxonomy" id="1440762"/>
    <lineage>
        <taxon>Bacteria</taxon>
        <taxon>Pseudomonadati</taxon>
        <taxon>Pseudomonadota</taxon>
        <taxon>Gammaproteobacteria</taxon>
        <taxon>Lysobacterales</taxon>
        <taxon>Rhodanobacteraceae</taxon>
        <taxon>Dyella</taxon>
    </lineage>
</organism>
<dbReference type="InterPro" id="IPR045864">
    <property type="entry name" value="aa-tRNA-synth_II/BPL/LPL"/>
</dbReference>
<comment type="catalytic activity">
    <reaction evidence="6 7">
        <text>octanoyl-[ACP] + L-lysyl-[protein] = N(6)-octanoyl-L-lysyl-[protein] + holo-[ACP] + H(+)</text>
        <dbReference type="Rhea" id="RHEA:17665"/>
        <dbReference type="Rhea" id="RHEA-COMP:9636"/>
        <dbReference type="Rhea" id="RHEA-COMP:9685"/>
        <dbReference type="Rhea" id="RHEA-COMP:9752"/>
        <dbReference type="Rhea" id="RHEA-COMP:9928"/>
        <dbReference type="ChEBI" id="CHEBI:15378"/>
        <dbReference type="ChEBI" id="CHEBI:29969"/>
        <dbReference type="ChEBI" id="CHEBI:64479"/>
        <dbReference type="ChEBI" id="CHEBI:78463"/>
        <dbReference type="ChEBI" id="CHEBI:78809"/>
        <dbReference type="EC" id="2.3.1.181"/>
    </reaction>
</comment>
<keyword evidence="4 6" id="KW-0012">Acyltransferase</keyword>
<dbReference type="HAMAP" id="MF_00013">
    <property type="entry name" value="LipB"/>
    <property type="match status" value="1"/>
</dbReference>
<dbReference type="GO" id="GO:0016874">
    <property type="term" value="F:ligase activity"/>
    <property type="evidence" value="ECO:0007669"/>
    <property type="project" value="UniProtKB-KW"/>
</dbReference>
<evidence type="ECO:0000256" key="9">
    <source>
        <dbReference type="PIRSR" id="PIRSR016262-2"/>
    </source>
</evidence>
<dbReference type="PROSITE" id="PS01313">
    <property type="entry name" value="LIPB"/>
    <property type="match status" value="1"/>
</dbReference>
<keyword evidence="2 6" id="KW-0963">Cytoplasm</keyword>
<comment type="subcellular location">
    <subcellularLocation>
        <location evidence="6">Cytoplasm</location>
    </subcellularLocation>
</comment>
<feature type="binding site" evidence="6 9">
    <location>
        <begin position="137"/>
        <end position="139"/>
    </location>
    <ligand>
        <name>substrate</name>
    </ligand>
</feature>
<dbReference type="EMBL" id="JPLA01000020">
    <property type="protein sequence ID" value="KLD64303.1"/>
    <property type="molecule type" value="Genomic_DNA"/>
</dbReference>
<dbReference type="InterPro" id="IPR000544">
    <property type="entry name" value="Octanoyltransferase"/>
</dbReference>
<gene>
    <name evidence="6" type="primary">lipB</name>
    <name evidence="12" type="ORF">Y882_08100</name>
</gene>
<evidence type="ECO:0000313" key="13">
    <source>
        <dbReference type="Proteomes" id="UP000035481"/>
    </source>
</evidence>
<dbReference type="STRING" id="1440762.Y882_08100"/>
<dbReference type="PANTHER" id="PTHR10993:SF7">
    <property type="entry name" value="LIPOYLTRANSFERASE 2, MITOCHONDRIAL-RELATED"/>
    <property type="match status" value="1"/>
</dbReference>
<protein>
    <recommendedName>
        <fullName evidence="6 7">Octanoyltransferase</fullName>
        <ecNumber evidence="6 7">2.3.1.181</ecNumber>
    </recommendedName>
    <alternativeName>
        <fullName evidence="6">Lipoate-protein ligase B</fullName>
    </alternativeName>
    <alternativeName>
        <fullName evidence="6">Lipoyl/octanoyl transferase</fullName>
    </alternativeName>
    <alternativeName>
        <fullName evidence="6">Octanoyl-[acyl-carrier-protein]-protein N-octanoyltransferase</fullName>
    </alternativeName>
</protein>
<evidence type="ECO:0000256" key="5">
    <source>
        <dbReference type="ARBA" id="ARBA00024732"/>
    </source>
</evidence>
<dbReference type="RefSeq" id="WP_156171363.1">
    <property type="nucleotide sequence ID" value="NZ_JPLA01000020.1"/>
</dbReference>
<comment type="similarity">
    <text evidence="6 7">Belongs to the LipB family.</text>
</comment>
<proteinExistence type="inferred from homology"/>
<feature type="binding site" evidence="6 9">
    <location>
        <begin position="150"/>
        <end position="152"/>
    </location>
    <ligand>
        <name>substrate</name>
    </ligand>
</feature>
<dbReference type="InterPro" id="IPR020605">
    <property type="entry name" value="Octanoyltransferase_CS"/>
</dbReference>
<reference evidence="12 13" key="1">
    <citation type="journal article" date="2015" name="Antonie Van Leeuwenhoek">
        <title>A phylogenomic and molecular marker based taxonomic framework for the order Xanthomonadales: proposal to transfer the families Algiphilaceae and Solimonadaceae to the order Nevskiales ord. nov. and to create a new family within the order Xanthomonadales, the family Rhodanobacteraceae fam. nov., containing the genus Rhodanobacter and its closest relatives.</title>
        <authorList>
            <person name="Naushad S."/>
            <person name="Adeolu M."/>
            <person name="Wong S."/>
            <person name="Sohail M."/>
            <person name="Schellhorn H.E."/>
            <person name="Gupta R.S."/>
        </authorList>
    </citation>
    <scope>NUCLEOTIDE SEQUENCE [LARGE SCALE GENOMIC DNA]</scope>
    <source>
        <strain evidence="12 13">DSM 16301</strain>
    </source>
</reference>
<dbReference type="Pfam" id="PF21948">
    <property type="entry name" value="LplA-B_cat"/>
    <property type="match status" value="1"/>
</dbReference>
<evidence type="ECO:0000259" key="11">
    <source>
        <dbReference type="PROSITE" id="PS51733"/>
    </source>
</evidence>
<accession>A0A0G9H425</accession>
<dbReference type="AlphaFoldDB" id="A0A0G9H425"/>
<comment type="miscellaneous">
    <text evidence="6">In the reaction, the free carboxyl group of octanoic acid is attached via an amide linkage to the epsilon-amino group of a specific lysine residue of lipoyl domains of lipoate-dependent enzymes.</text>
</comment>
<evidence type="ECO:0000256" key="4">
    <source>
        <dbReference type="ARBA" id="ARBA00023315"/>
    </source>
</evidence>
<evidence type="ECO:0000256" key="8">
    <source>
        <dbReference type="PIRSR" id="PIRSR016262-1"/>
    </source>
</evidence>
<feature type="active site" description="Acyl-thioester intermediate" evidence="6 8">
    <location>
        <position position="168"/>
    </location>
</feature>
<evidence type="ECO:0000256" key="6">
    <source>
        <dbReference type="HAMAP-Rule" id="MF_00013"/>
    </source>
</evidence>
<evidence type="ECO:0000313" key="12">
    <source>
        <dbReference type="EMBL" id="KLD64303.1"/>
    </source>
</evidence>
<evidence type="ECO:0000256" key="7">
    <source>
        <dbReference type="PIRNR" id="PIRNR016262"/>
    </source>
</evidence>
<dbReference type="Gene3D" id="3.30.930.10">
    <property type="entry name" value="Bira Bifunctional Protein, Domain 2"/>
    <property type="match status" value="1"/>
</dbReference>
<dbReference type="NCBIfam" id="NF010925">
    <property type="entry name" value="PRK14345.1"/>
    <property type="match status" value="1"/>
</dbReference>
<dbReference type="EC" id="2.3.1.181" evidence="6 7"/>
<dbReference type="PANTHER" id="PTHR10993">
    <property type="entry name" value="OCTANOYLTRANSFERASE"/>
    <property type="match status" value="1"/>
</dbReference>
<feature type="binding site" evidence="6 9">
    <location>
        <begin position="70"/>
        <end position="77"/>
    </location>
    <ligand>
        <name>substrate</name>
    </ligand>
</feature>
<evidence type="ECO:0000256" key="10">
    <source>
        <dbReference type="PIRSR" id="PIRSR016262-3"/>
    </source>
</evidence>
<dbReference type="GO" id="GO:0009249">
    <property type="term" value="P:protein lipoylation"/>
    <property type="evidence" value="ECO:0007669"/>
    <property type="project" value="InterPro"/>
</dbReference>
<dbReference type="GO" id="GO:0005737">
    <property type="term" value="C:cytoplasm"/>
    <property type="evidence" value="ECO:0007669"/>
    <property type="project" value="UniProtKB-SubCell"/>
</dbReference>
<dbReference type="InterPro" id="IPR004143">
    <property type="entry name" value="BPL_LPL_catalytic"/>
</dbReference>
<dbReference type="Proteomes" id="UP000035481">
    <property type="component" value="Unassembled WGS sequence"/>
</dbReference>
<evidence type="ECO:0000256" key="2">
    <source>
        <dbReference type="ARBA" id="ARBA00022490"/>
    </source>
</evidence>
<dbReference type="PIRSF" id="PIRSF016262">
    <property type="entry name" value="LPLase"/>
    <property type="match status" value="1"/>
</dbReference>
<dbReference type="NCBIfam" id="TIGR00214">
    <property type="entry name" value="lipB"/>
    <property type="match status" value="1"/>
</dbReference>
<dbReference type="FunFam" id="3.30.930.10:FF:000020">
    <property type="entry name" value="Octanoyltransferase"/>
    <property type="match status" value="1"/>
</dbReference>
<sequence>MSLPLKVRRLGRQPYEATWEAMSQFTNNRGPDTPDELWLLEHDPVFTLGQAGKTEHVLAPGDIPVIHVDRGGQVTYHGPGQIVGYPMIDLRRAGVSVRELVNKIEQAIIDTMGHWNIGAERLEGAPGVYVAGAKVAALGLRVRRGCSFHGLAFNVNMDLEPYHRINPCGYKGLAVTQVLDLGGPSRLSDVEDALVEEFCRQFGFVAEAAPPILPELPARVAV</sequence>
<dbReference type="CDD" id="cd16444">
    <property type="entry name" value="LipB"/>
    <property type="match status" value="1"/>
</dbReference>
<keyword evidence="12" id="KW-0436">Ligase</keyword>
<feature type="domain" description="BPL/LPL catalytic" evidence="11">
    <location>
        <begin position="31"/>
        <end position="206"/>
    </location>
</feature>
<dbReference type="OrthoDB" id="9787061at2"/>
<feature type="site" description="Lowers pKa of active site Cys" evidence="6 10">
    <location>
        <position position="134"/>
    </location>
</feature>
<keyword evidence="3 6" id="KW-0808">Transferase</keyword>
<dbReference type="SUPFAM" id="SSF55681">
    <property type="entry name" value="Class II aaRS and biotin synthetases"/>
    <property type="match status" value="1"/>
</dbReference>
<evidence type="ECO:0000256" key="3">
    <source>
        <dbReference type="ARBA" id="ARBA00022679"/>
    </source>
</evidence>
<evidence type="ECO:0000256" key="1">
    <source>
        <dbReference type="ARBA" id="ARBA00004821"/>
    </source>
</evidence>
<comment type="function">
    <text evidence="5 6 7">Catalyzes the transfer of endogenously produced octanoic acid from octanoyl-acyl-carrier-protein onto the lipoyl domains of lipoate-dependent enzymes. Lipoyl-ACP can also act as a substrate although octanoyl-ACP is likely to be the physiological substrate.</text>
</comment>
<dbReference type="PATRIC" id="fig|1440762.4.peg.1105"/>
<dbReference type="PROSITE" id="PS51733">
    <property type="entry name" value="BPL_LPL_CATALYTIC"/>
    <property type="match status" value="1"/>
</dbReference>
<dbReference type="GO" id="GO:0033819">
    <property type="term" value="F:lipoyl(octanoyl) transferase activity"/>
    <property type="evidence" value="ECO:0007669"/>
    <property type="project" value="UniProtKB-EC"/>
</dbReference>
<comment type="caution">
    <text evidence="12">The sequence shown here is derived from an EMBL/GenBank/DDBJ whole genome shotgun (WGS) entry which is preliminary data.</text>
</comment>
<dbReference type="UniPathway" id="UPA00538">
    <property type="reaction ID" value="UER00592"/>
</dbReference>